<sequence length="164" mass="18849">MPVPAIPPELVEAILKELPPSDSATIPTLLACTLVSHSFYWIATQDMLWSPIARSCWTFGRVPTYARLSNEEDQREMKLAFPLQQASRQYILERIAARRTIKRILTRHLEALLAEPSNKIPHVLAIAELGETNAMPFLDDLAFMEDDELYPDDWLARRYWARQA</sequence>
<dbReference type="SUPFAM" id="SSF81383">
    <property type="entry name" value="F-box domain"/>
    <property type="match status" value="1"/>
</dbReference>
<dbReference type="EMBL" id="MCGR01000118">
    <property type="protein sequence ID" value="ORY47098.1"/>
    <property type="molecule type" value="Genomic_DNA"/>
</dbReference>
<evidence type="ECO:0000313" key="2">
    <source>
        <dbReference type="EMBL" id="ORY47098.1"/>
    </source>
</evidence>
<dbReference type="InterPro" id="IPR036047">
    <property type="entry name" value="F-box-like_dom_sf"/>
</dbReference>
<evidence type="ECO:0000259" key="1">
    <source>
        <dbReference type="Pfam" id="PF12937"/>
    </source>
</evidence>
<reference evidence="2 3" key="1">
    <citation type="submission" date="2016-07" db="EMBL/GenBank/DDBJ databases">
        <title>Pervasive Adenine N6-methylation of Active Genes in Fungi.</title>
        <authorList>
            <consortium name="DOE Joint Genome Institute"/>
            <person name="Mondo S.J."/>
            <person name="Dannebaum R.O."/>
            <person name="Kuo R.C."/>
            <person name="Labutti K."/>
            <person name="Haridas S."/>
            <person name="Kuo A."/>
            <person name="Salamov A."/>
            <person name="Ahrendt S.R."/>
            <person name="Lipzen A."/>
            <person name="Sullivan W."/>
            <person name="Andreopoulos W.B."/>
            <person name="Clum A."/>
            <person name="Lindquist E."/>
            <person name="Daum C."/>
            <person name="Ramamoorthy G.K."/>
            <person name="Gryganskyi A."/>
            <person name="Culley D."/>
            <person name="Magnuson J.K."/>
            <person name="James T.Y."/>
            <person name="O'Malley M.A."/>
            <person name="Stajich J.E."/>
            <person name="Spatafora J.W."/>
            <person name="Visel A."/>
            <person name="Grigoriev I.V."/>
        </authorList>
    </citation>
    <scope>NUCLEOTIDE SEQUENCE [LARGE SCALE GENOMIC DNA]</scope>
    <source>
        <strain evidence="2 3">62-1032</strain>
    </source>
</reference>
<comment type="caution">
    <text evidence="2">The sequence shown here is derived from an EMBL/GenBank/DDBJ whole genome shotgun (WGS) entry which is preliminary data.</text>
</comment>
<dbReference type="OrthoDB" id="28868at2759"/>
<dbReference type="InterPro" id="IPR001810">
    <property type="entry name" value="F-box_dom"/>
</dbReference>
<organism evidence="2 3">
    <name type="scientific">Leucosporidium creatinivorum</name>
    <dbReference type="NCBI Taxonomy" id="106004"/>
    <lineage>
        <taxon>Eukaryota</taxon>
        <taxon>Fungi</taxon>
        <taxon>Dikarya</taxon>
        <taxon>Basidiomycota</taxon>
        <taxon>Pucciniomycotina</taxon>
        <taxon>Microbotryomycetes</taxon>
        <taxon>Leucosporidiales</taxon>
        <taxon>Leucosporidium</taxon>
    </lineage>
</organism>
<keyword evidence="3" id="KW-1185">Reference proteome</keyword>
<dbReference type="AlphaFoldDB" id="A0A1Y2CJ96"/>
<gene>
    <name evidence="2" type="ORF">BCR35DRAFT_336198</name>
</gene>
<feature type="domain" description="F-box" evidence="1">
    <location>
        <begin position="5"/>
        <end position="51"/>
    </location>
</feature>
<protein>
    <recommendedName>
        <fullName evidence="1">F-box domain-containing protein</fullName>
    </recommendedName>
</protein>
<dbReference type="InParanoid" id="A0A1Y2CJ96"/>
<dbReference type="Gene3D" id="1.20.1280.50">
    <property type="match status" value="1"/>
</dbReference>
<dbReference type="Proteomes" id="UP000193467">
    <property type="component" value="Unassembled WGS sequence"/>
</dbReference>
<name>A0A1Y2CJ96_9BASI</name>
<evidence type="ECO:0000313" key="3">
    <source>
        <dbReference type="Proteomes" id="UP000193467"/>
    </source>
</evidence>
<accession>A0A1Y2CJ96</accession>
<proteinExistence type="predicted"/>
<dbReference type="Pfam" id="PF12937">
    <property type="entry name" value="F-box-like"/>
    <property type="match status" value="1"/>
</dbReference>